<evidence type="ECO:0008006" key="3">
    <source>
        <dbReference type="Google" id="ProtNLM"/>
    </source>
</evidence>
<accession>A0A1T5BR63</accession>
<evidence type="ECO:0000313" key="2">
    <source>
        <dbReference type="Proteomes" id="UP000190044"/>
    </source>
</evidence>
<dbReference type="RefSeq" id="WP_079638098.1">
    <property type="nucleotide sequence ID" value="NZ_FUYP01000007.1"/>
</dbReference>
<reference evidence="2" key="1">
    <citation type="submission" date="2017-02" db="EMBL/GenBank/DDBJ databases">
        <authorList>
            <person name="Varghese N."/>
            <person name="Submissions S."/>
        </authorList>
    </citation>
    <scope>NUCLEOTIDE SEQUENCE [LARGE SCALE GENOMIC DNA]</scope>
    <source>
        <strain evidence="2">R11H</strain>
    </source>
</reference>
<evidence type="ECO:0000313" key="1">
    <source>
        <dbReference type="EMBL" id="SKB49872.1"/>
    </source>
</evidence>
<keyword evidence="2" id="KW-1185">Reference proteome</keyword>
<dbReference type="OrthoDB" id="7350221at2"/>
<gene>
    <name evidence="1" type="ORF">SAMN06295937_100784</name>
</gene>
<protein>
    <recommendedName>
        <fullName evidence="3">DUF5348 domain-containing protein</fullName>
    </recommendedName>
</protein>
<dbReference type="EMBL" id="FUYP01000007">
    <property type="protein sequence ID" value="SKB49872.1"/>
    <property type="molecule type" value="Genomic_DNA"/>
</dbReference>
<dbReference type="Proteomes" id="UP000190044">
    <property type="component" value="Unassembled WGS sequence"/>
</dbReference>
<name>A0A1T5BR63_9SPHN</name>
<proteinExistence type="predicted"/>
<organism evidence="1 2">
    <name type="scientific">Sphingopyxis flava</name>
    <dbReference type="NCBI Taxonomy" id="1507287"/>
    <lineage>
        <taxon>Bacteria</taxon>
        <taxon>Pseudomonadati</taxon>
        <taxon>Pseudomonadota</taxon>
        <taxon>Alphaproteobacteria</taxon>
        <taxon>Sphingomonadales</taxon>
        <taxon>Sphingomonadaceae</taxon>
        <taxon>Sphingopyxis</taxon>
    </lineage>
</organism>
<dbReference type="AlphaFoldDB" id="A0A1T5BR63"/>
<sequence length="60" mass="6876">MTGNPFKPGDRVSGTFWGEPFTGDVIEVRSDRLLWVRRDGRTHQEWFHTGSLTKIEEGGQ</sequence>